<organism evidence="3 4">
    <name type="scientific">Robbsia andropogonis</name>
    <dbReference type="NCBI Taxonomy" id="28092"/>
    <lineage>
        <taxon>Bacteria</taxon>
        <taxon>Pseudomonadati</taxon>
        <taxon>Pseudomonadota</taxon>
        <taxon>Betaproteobacteria</taxon>
        <taxon>Burkholderiales</taxon>
        <taxon>Burkholderiaceae</taxon>
        <taxon>Robbsia</taxon>
    </lineage>
</organism>
<sequence length="171" mass="17986">MQTDVDSMGISAAVFRDAMARFTTSISAVTTTDGTSPAGVLATSVCSLSAAPPTILACINKEASVHDTIVRCGVFAVNLLSDRQRHIAERFISESGSARFDPSTWRAGPGGVPMLAESVASLACRLLALHEGYSHSILVGEIVDTILDDALDGSPLLWHRRGFSSALVPKT</sequence>
<dbReference type="EMBL" id="LAQU01000063">
    <property type="protein sequence ID" value="KKB61179.1"/>
    <property type="molecule type" value="Genomic_DNA"/>
</dbReference>
<dbReference type="PANTHER" id="PTHR30466">
    <property type="entry name" value="FLAVIN REDUCTASE"/>
    <property type="match status" value="1"/>
</dbReference>
<dbReference type="SUPFAM" id="SSF50475">
    <property type="entry name" value="FMN-binding split barrel"/>
    <property type="match status" value="1"/>
</dbReference>
<keyword evidence="4" id="KW-1185">Reference proteome</keyword>
<dbReference type="GO" id="GO:0010181">
    <property type="term" value="F:FMN binding"/>
    <property type="evidence" value="ECO:0007669"/>
    <property type="project" value="InterPro"/>
</dbReference>
<dbReference type="AlphaFoldDB" id="A0A0F5JU83"/>
<name>A0A0F5JU83_9BURK</name>
<reference evidence="3 4" key="1">
    <citation type="submission" date="2015-03" db="EMBL/GenBank/DDBJ databases">
        <title>Draft Genome Sequence of Burkholderia andropogonis type strain ICMP2807, isolated from Sorghum bicolor.</title>
        <authorList>
            <person name="Lopes-Santos L."/>
            <person name="Castro D.B."/>
            <person name="Ottoboni L.M."/>
            <person name="Park D."/>
            <person name="Weirc B.S."/>
            <person name="Destefano S.A."/>
        </authorList>
    </citation>
    <scope>NUCLEOTIDE SEQUENCE [LARGE SCALE GENOMIC DNA]</scope>
    <source>
        <strain evidence="3 4">ICMP2807</strain>
    </source>
</reference>
<dbReference type="GO" id="GO:0042602">
    <property type="term" value="F:riboflavin reductase (NADPH) activity"/>
    <property type="evidence" value="ECO:0007669"/>
    <property type="project" value="TreeGrafter"/>
</dbReference>
<dbReference type="Pfam" id="PF01613">
    <property type="entry name" value="Flavin_Reduct"/>
    <property type="match status" value="1"/>
</dbReference>
<dbReference type="InterPro" id="IPR002563">
    <property type="entry name" value="Flavin_Rdtase-like_dom"/>
</dbReference>
<dbReference type="Proteomes" id="UP000033618">
    <property type="component" value="Unassembled WGS sequence"/>
</dbReference>
<dbReference type="STRING" id="28092.WM40_24715"/>
<evidence type="ECO:0000259" key="2">
    <source>
        <dbReference type="SMART" id="SM00903"/>
    </source>
</evidence>
<evidence type="ECO:0000313" key="3">
    <source>
        <dbReference type="EMBL" id="KKB61179.1"/>
    </source>
</evidence>
<dbReference type="Gene3D" id="2.30.110.10">
    <property type="entry name" value="Electron Transport, Fmn-binding Protein, Chain A"/>
    <property type="match status" value="1"/>
</dbReference>
<feature type="domain" description="Flavin reductase like" evidence="2">
    <location>
        <begin position="19"/>
        <end position="165"/>
    </location>
</feature>
<dbReference type="PATRIC" id="fig|28092.6.peg.5832"/>
<dbReference type="SMART" id="SM00903">
    <property type="entry name" value="Flavin_Reduct"/>
    <property type="match status" value="1"/>
</dbReference>
<gene>
    <name evidence="3" type="ORF">WM40_24715</name>
</gene>
<comment type="caution">
    <text evidence="3">The sequence shown here is derived from an EMBL/GenBank/DDBJ whole genome shotgun (WGS) entry which is preliminary data.</text>
</comment>
<dbReference type="PANTHER" id="PTHR30466:SF1">
    <property type="entry name" value="FMN REDUCTASE (NADH) RUTF"/>
    <property type="match status" value="1"/>
</dbReference>
<keyword evidence="1" id="KW-0560">Oxidoreductase</keyword>
<evidence type="ECO:0000256" key="1">
    <source>
        <dbReference type="ARBA" id="ARBA00023002"/>
    </source>
</evidence>
<protein>
    <submittedName>
        <fullName evidence="3">Flavin oxidoreductase</fullName>
    </submittedName>
</protein>
<dbReference type="RefSeq" id="WP_024904329.1">
    <property type="nucleotide sequence ID" value="NZ_CADFGU010000004.1"/>
</dbReference>
<proteinExistence type="predicted"/>
<dbReference type="InterPro" id="IPR050268">
    <property type="entry name" value="NADH-dep_flavin_reductase"/>
</dbReference>
<accession>A0A0F5JU83</accession>
<evidence type="ECO:0000313" key="4">
    <source>
        <dbReference type="Proteomes" id="UP000033618"/>
    </source>
</evidence>
<dbReference type="InterPro" id="IPR012349">
    <property type="entry name" value="Split_barrel_FMN-bd"/>
</dbReference>